<feature type="domain" description="F-box associated beta-propeller type 3" evidence="1">
    <location>
        <begin position="59"/>
        <end position="118"/>
    </location>
</feature>
<gene>
    <name evidence="2" type="ORF">DCAF_LOCUS4166</name>
</gene>
<dbReference type="Pfam" id="PF08268">
    <property type="entry name" value="FBA_3"/>
    <property type="match status" value="1"/>
</dbReference>
<evidence type="ECO:0000313" key="2">
    <source>
        <dbReference type="EMBL" id="CAK7326465.1"/>
    </source>
</evidence>
<protein>
    <recommendedName>
        <fullName evidence="1">F-box associated beta-propeller type 3 domain-containing protein</fullName>
    </recommendedName>
</protein>
<dbReference type="EMBL" id="CAWUPB010000851">
    <property type="protein sequence ID" value="CAK7326465.1"/>
    <property type="molecule type" value="Genomic_DNA"/>
</dbReference>
<dbReference type="AlphaFoldDB" id="A0AAV1R0B9"/>
<accession>A0AAV1R0B9</accession>
<sequence length="125" mass="14641">MYHARFLLSCEICRTLHEWGRNRKAFTTPIYLYEGGSRFTLPPDNPPPPKTGELQLIHLGYPLGYDPLRDEYKVLSVRTMVDKSKEHHISSIYKIFTVGTNSWREIRTDIPSILRPHKYCVCVYV</sequence>
<dbReference type="Proteomes" id="UP001314170">
    <property type="component" value="Unassembled WGS sequence"/>
</dbReference>
<keyword evidence="3" id="KW-1185">Reference proteome</keyword>
<dbReference type="NCBIfam" id="TIGR01640">
    <property type="entry name" value="F_box_assoc_1"/>
    <property type="match status" value="1"/>
</dbReference>
<comment type="caution">
    <text evidence="2">The sequence shown here is derived from an EMBL/GenBank/DDBJ whole genome shotgun (WGS) entry which is preliminary data.</text>
</comment>
<organism evidence="2 3">
    <name type="scientific">Dovyalis caffra</name>
    <dbReference type="NCBI Taxonomy" id="77055"/>
    <lineage>
        <taxon>Eukaryota</taxon>
        <taxon>Viridiplantae</taxon>
        <taxon>Streptophyta</taxon>
        <taxon>Embryophyta</taxon>
        <taxon>Tracheophyta</taxon>
        <taxon>Spermatophyta</taxon>
        <taxon>Magnoliopsida</taxon>
        <taxon>eudicotyledons</taxon>
        <taxon>Gunneridae</taxon>
        <taxon>Pentapetalae</taxon>
        <taxon>rosids</taxon>
        <taxon>fabids</taxon>
        <taxon>Malpighiales</taxon>
        <taxon>Salicaceae</taxon>
        <taxon>Flacourtieae</taxon>
        <taxon>Dovyalis</taxon>
    </lineage>
</organism>
<proteinExistence type="predicted"/>
<evidence type="ECO:0000259" key="1">
    <source>
        <dbReference type="Pfam" id="PF08268"/>
    </source>
</evidence>
<name>A0AAV1R0B9_9ROSI</name>
<reference evidence="2 3" key="1">
    <citation type="submission" date="2024-01" db="EMBL/GenBank/DDBJ databases">
        <authorList>
            <person name="Waweru B."/>
        </authorList>
    </citation>
    <scope>NUCLEOTIDE SEQUENCE [LARGE SCALE GENOMIC DNA]</scope>
</reference>
<dbReference type="InterPro" id="IPR017451">
    <property type="entry name" value="F-box-assoc_interact_dom"/>
</dbReference>
<dbReference type="InterPro" id="IPR013187">
    <property type="entry name" value="F-box-assoc_dom_typ3"/>
</dbReference>
<evidence type="ECO:0000313" key="3">
    <source>
        <dbReference type="Proteomes" id="UP001314170"/>
    </source>
</evidence>